<reference evidence="2" key="1">
    <citation type="submission" date="2018-06" db="EMBL/GenBank/DDBJ databases">
        <authorList>
            <person name="Zhirakovskaya E."/>
        </authorList>
    </citation>
    <scope>NUCLEOTIDE SEQUENCE</scope>
</reference>
<gene>
    <name evidence="2" type="ORF">MNBD_CHLOROFLEXI01-3980</name>
</gene>
<protein>
    <recommendedName>
        <fullName evidence="3">NADH-quinone oxidoreductase subunit J</fullName>
    </recommendedName>
</protein>
<keyword evidence="1" id="KW-0812">Transmembrane</keyword>
<feature type="transmembrane region" description="Helical" evidence="1">
    <location>
        <begin position="31"/>
        <end position="49"/>
    </location>
</feature>
<feature type="transmembrane region" description="Helical" evidence="1">
    <location>
        <begin position="96"/>
        <end position="115"/>
    </location>
</feature>
<keyword evidence="1" id="KW-1133">Transmembrane helix</keyword>
<dbReference type="Gene3D" id="1.20.120.1200">
    <property type="entry name" value="NADH-ubiquinone/plastoquinone oxidoreductase chain 6, subunit NuoJ"/>
    <property type="match status" value="1"/>
</dbReference>
<accession>A0A3B0WEP1</accession>
<evidence type="ECO:0000256" key="1">
    <source>
        <dbReference type="SAM" id="Phobius"/>
    </source>
</evidence>
<feature type="transmembrane region" description="Helical" evidence="1">
    <location>
        <begin position="148"/>
        <end position="171"/>
    </location>
</feature>
<dbReference type="InterPro" id="IPR001457">
    <property type="entry name" value="NADH_UbQ/plastoQ_OxRdtase_su6"/>
</dbReference>
<sequence>MTFEQGIFIAVSALTLGMGLVVVLNRNLFHAALAMMVSFLGVAGLYIMLDAGFLAAAQLLVYIGAISILIIFAVMLTRRMMQSKEDALNSQSGLGLVTAVATFALIAAVITRYWWGNLAFNGRPDVADSVLQGAVVELGKAFVAADAYVIPFIVASVLLLASLIGAVYIAWPTDTVEEGI</sequence>
<feature type="transmembrane region" description="Helical" evidence="1">
    <location>
        <begin position="55"/>
        <end position="76"/>
    </location>
</feature>
<dbReference type="PANTHER" id="PTHR33269">
    <property type="entry name" value="NADH-UBIQUINONE OXIDOREDUCTASE CHAIN 6"/>
    <property type="match status" value="1"/>
</dbReference>
<dbReference type="PANTHER" id="PTHR33269:SF17">
    <property type="entry name" value="NADH-UBIQUINONE OXIDOREDUCTASE CHAIN 6"/>
    <property type="match status" value="1"/>
</dbReference>
<name>A0A3B0WEP1_9ZZZZ</name>
<dbReference type="EMBL" id="UOEU01000998">
    <property type="protein sequence ID" value="VAW43006.1"/>
    <property type="molecule type" value="Genomic_DNA"/>
</dbReference>
<dbReference type="Pfam" id="PF00499">
    <property type="entry name" value="Oxidored_q3"/>
    <property type="match status" value="1"/>
</dbReference>
<dbReference type="AlphaFoldDB" id="A0A3B0WEP1"/>
<feature type="transmembrane region" description="Helical" evidence="1">
    <location>
        <begin position="6"/>
        <end position="24"/>
    </location>
</feature>
<evidence type="ECO:0008006" key="3">
    <source>
        <dbReference type="Google" id="ProtNLM"/>
    </source>
</evidence>
<organism evidence="2">
    <name type="scientific">hydrothermal vent metagenome</name>
    <dbReference type="NCBI Taxonomy" id="652676"/>
    <lineage>
        <taxon>unclassified sequences</taxon>
        <taxon>metagenomes</taxon>
        <taxon>ecological metagenomes</taxon>
    </lineage>
</organism>
<proteinExistence type="predicted"/>
<dbReference type="InterPro" id="IPR042106">
    <property type="entry name" value="Nuo/plastoQ_OxRdtase_6_NuoJ"/>
</dbReference>
<dbReference type="GO" id="GO:0008137">
    <property type="term" value="F:NADH dehydrogenase (ubiquinone) activity"/>
    <property type="evidence" value="ECO:0007669"/>
    <property type="project" value="InterPro"/>
</dbReference>
<keyword evidence="1" id="KW-0472">Membrane</keyword>
<evidence type="ECO:0000313" key="2">
    <source>
        <dbReference type="EMBL" id="VAW43006.1"/>
    </source>
</evidence>